<gene>
    <name evidence="4" type="ORF">GSPATT00026748001</name>
</gene>
<organism evidence="4 5">
    <name type="scientific">Paramecium tetraurelia</name>
    <dbReference type="NCBI Taxonomy" id="5888"/>
    <lineage>
        <taxon>Eukaryota</taxon>
        <taxon>Sar</taxon>
        <taxon>Alveolata</taxon>
        <taxon>Ciliophora</taxon>
        <taxon>Intramacronucleata</taxon>
        <taxon>Oligohymenophorea</taxon>
        <taxon>Peniculida</taxon>
        <taxon>Parameciidae</taxon>
        <taxon>Paramecium</taxon>
    </lineage>
</organism>
<evidence type="ECO:0000313" key="4">
    <source>
        <dbReference type="EMBL" id="CAK94424.1"/>
    </source>
</evidence>
<feature type="region of interest" description="Disordered" evidence="1">
    <location>
        <begin position="1"/>
        <end position="22"/>
    </location>
</feature>
<proteinExistence type="predicted"/>
<dbReference type="Gene3D" id="1.10.287.70">
    <property type="match status" value="1"/>
</dbReference>
<sequence length="467" mass="54171">MKVRKNSQSGKVSERSSRRQLENEQLVKKPDFLKAATLGQIFVVCTQQLGGLEDGNPNQYSQGKITKLQFRKFLMTEQICFVFNLMGLGLSVMQYDLEFEEENEDISNCLLWIIFISTLVLLVLTVLRYQQHMNWLKSRKQISQNDRIWQTEQWYPMLIELIIYCVVPFPFTIGMRVYFYNSFQDATAYYHVNEILALFMITRTVFIFRTILAQTFWYSNRTQRVCNLYACEGNYMFVAKSLMRTSPYTSQFIALVSLIGIFGYGVRICENPLARNDPANNNLGRYANALWNIIITITTVGYGDFYTRTDLGRFVIFVVCILGIFVISVMVVTLINSLVISTLESHAITVLERIQLRQNLVSSASWVVFYSLKIYVALKKGNLSKVQLKILLIKLRKNLNDFKISRRKYRNKQDVGNMNEEITNQFSLQKSDFSEVIEKQKGLLQQNQDIMNKLGVEAKPYISSPQL</sequence>
<name>A0EGI3_PARTE</name>
<keyword evidence="2" id="KW-0472">Membrane</keyword>
<dbReference type="InParanoid" id="A0EGI3"/>
<dbReference type="InterPro" id="IPR013099">
    <property type="entry name" value="K_chnl_dom"/>
</dbReference>
<reference evidence="4 5" key="1">
    <citation type="journal article" date="2006" name="Nature">
        <title>Global trends of whole-genome duplications revealed by the ciliate Paramecium tetraurelia.</title>
        <authorList>
            <consortium name="Genoscope"/>
            <person name="Aury J.-M."/>
            <person name="Jaillon O."/>
            <person name="Duret L."/>
            <person name="Noel B."/>
            <person name="Jubin C."/>
            <person name="Porcel B.M."/>
            <person name="Segurens B."/>
            <person name="Daubin V."/>
            <person name="Anthouard V."/>
            <person name="Aiach N."/>
            <person name="Arnaiz O."/>
            <person name="Billaut A."/>
            <person name="Beisson J."/>
            <person name="Blanc I."/>
            <person name="Bouhouche K."/>
            <person name="Camara F."/>
            <person name="Duharcourt S."/>
            <person name="Guigo R."/>
            <person name="Gogendeau D."/>
            <person name="Katinka M."/>
            <person name="Keller A.-M."/>
            <person name="Kissmehl R."/>
            <person name="Klotz C."/>
            <person name="Koll F."/>
            <person name="Le Moue A."/>
            <person name="Lepere C."/>
            <person name="Malinsky S."/>
            <person name="Nowacki M."/>
            <person name="Nowak J.K."/>
            <person name="Plattner H."/>
            <person name="Poulain J."/>
            <person name="Ruiz F."/>
            <person name="Serrano V."/>
            <person name="Zagulski M."/>
            <person name="Dessen P."/>
            <person name="Betermier M."/>
            <person name="Weissenbach J."/>
            <person name="Scarpelli C."/>
            <person name="Schachter V."/>
            <person name="Sperling L."/>
            <person name="Meyer E."/>
            <person name="Cohen J."/>
            <person name="Wincker P."/>
        </authorList>
    </citation>
    <scope>NUCLEOTIDE SEQUENCE [LARGE SCALE GENOMIC DNA]</scope>
    <source>
        <strain evidence="4 5">Stock d4-2</strain>
    </source>
</reference>
<evidence type="ECO:0000256" key="1">
    <source>
        <dbReference type="SAM" id="MobiDB-lite"/>
    </source>
</evidence>
<feature type="transmembrane region" description="Helical" evidence="2">
    <location>
        <begin position="110"/>
        <end position="129"/>
    </location>
</feature>
<dbReference type="eggNOG" id="KOG3684">
    <property type="taxonomic scope" value="Eukaryota"/>
</dbReference>
<dbReference type="InterPro" id="IPR015449">
    <property type="entry name" value="K_chnl_Ca-activ_SK"/>
</dbReference>
<evidence type="ECO:0000313" key="5">
    <source>
        <dbReference type="Proteomes" id="UP000000600"/>
    </source>
</evidence>
<dbReference type="AlphaFoldDB" id="A0EGI3"/>
<dbReference type="Pfam" id="PF07885">
    <property type="entry name" value="Ion_trans_2"/>
    <property type="match status" value="1"/>
</dbReference>
<feature type="transmembrane region" description="Helical" evidence="2">
    <location>
        <begin position="154"/>
        <end position="175"/>
    </location>
</feature>
<protein>
    <recommendedName>
        <fullName evidence="3">Potassium channel domain-containing protein</fullName>
    </recommendedName>
</protein>
<dbReference type="RefSeq" id="XP_001461797.1">
    <property type="nucleotide sequence ID" value="XM_001461760.1"/>
</dbReference>
<feature type="transmembrane region" description="Helical" evidence="2">
    <location>
        <begin position="286"/>
        <end position="307"/>
    </location>
</feature>
<dbReference type="GO" id="GO:0005516">
    <property type="term" value="F:calmodulin binding"/>
    <property type="evidence" value="ECO:0000318"/>
    <property type="project" value="GO_Central"/>
</dbReference>
<feature type="transmembrane region" description="Helical" evidence="2">
    <location>
        <begin position="195"/>
        <end position="218"/>
    </location>
</feature>
<evidence type="ECO:0000259" key="3">
    <source>
        <dbReference type="Pfam" id="PF07885"/>
    </source>
</evidence>
<dbReference type="GO" id="GO:0006811">
    <property type="term" value="P:monoatomic ion transport"/>
    <property type="evidence" value="ECO:0000318"/>
    <property type="project" value="GO_Central"/>
</dbReference>
<keyword evidence="5" id="KW-1185">Reference proteome</keyword>
<feature type="transmembrane region" description="Helical" evidence="2">
    <location>
        <begin position="73"/>
        <end position="90"/>
    </location>
</feature>
<dbReference type="OMA" id="TIRACER"/>
<feature type="compositionally biased region" description="Polar residues" evidence="1">
    <location>
        <begin position="1"/>
        <end position="11"/>
    </location>
</feature>
<keyword evidence="2" id="KW-0812">Transmembrane</keyword>
<dbReference type="GO" id="GO:0016286">
    <property type="term" value="F:small conductance calcium-activated potassium channel activity"/>
    <property type="evidence" value="ECO:0000318"/>
    <property type="project" value="GO_Central"/>
</dbReference>
<dbReference type="Pfam" id="PF03530">
    <property type="entry name" value="SK_channel"/>
    <property type="match status" value="1"/>
</dbReference>
<dbReference type="PANTHER" id="PTHR10153">
    <property type="entry name" value="SMALL CONDUCTANCE CALCIUM-ACTIVATED POTASSIUM CHANNEL"/>
    <property type="match status" value="1"/>
</dbReference>
<dbReference type="HOGENOM" id="CLU_032272_0_0_1"/>
<accession>A0EGI3</accession>
<dbReference type="GO" id="GO:0005886">
    <property type="term" value="C:plasma membrane"/>
    <property type="evidence" value="ECO:0000318"/>
    <property type="project" value="GO_Central"/>
</dbReference>
<feature type="domain" description="Potassium channel" evidence="3">
    <location>
        <begin position="283"/>
        <end position="336"/>
    </location>
</feature>
<dbReference type="OrthoDB" id="312411at2759"/>
<dbReference type="GeneID" id="5047582"/>
<dbReference type="SUPFAM" id="SSF81324">
    <property type="entry name" value="Voltage-gated potassium channels"/>
    <property type="match status" value="1"/>
</dbReference>
<dbReference type="KEGG" id="ptm:GSPATT00026748001"/>
<evidence type="ECO:0000256" key="2">
    <source>
        <dbReference type="SAM" id="Phobius"/>
    </source>
</evidence>
<feature type="compositionally biased region" description="Basic and acidic residues" evidence="1">
    <location>
        <begin position="12"/>
        <end position="22"/>
    </location>
</feature>
<dbReference type="EMBL" id="CT868677">
    <property type="protein sequence ID" value="CAK94424.1"/>
    <property type="molecule type" value="Genomic_DNA"/>
</dbReference>
<dbReference type="Proteomes" id="UP000000600">
    <property type="component" value="Unassembled WGS sequence"/>
</dbReference>
<keyword evidence="2" id="KW-1133">Transmembrane helix</keyword>
<feature type="transmembrane region" description="Helical" evidence="2">
    <location>
        <begin position="248"/>
        <end position="266"/>
    </location>
</feature>
<feature type="transmembrane region" description="Helical" evidence="2">
    <location>
        <begin position="314"/>
        <end position="340"/>
    </location>
</feature>